<comment type="similarity">
    <text evidence="1">Belongs to the Gfa family.</text>
</comment>
<evidence type="ECO:0000256" key="2">
    <source>
        <dbReference type="ARBA" id="ARBA00022723"/>
    </source>
</evidence>
<keyword evidence="2" id="KW-0479">Metal-binding</keyword>
<keyword evidence="3" id="KW-0862">Zinc</keyword>
<feature type="domain" description="CENP-V/GFA" evidence="4">
    <location>
        <begin position="3"/>
        <end position="38"/>
    </location>
</feature>
<dbReference type="SUPFAM" id="SSF51316">
    <property type="entry name" value="Mss4-like"/>
    <property type="match status" value="1"/>
</dbReference>
<protein>
    <submittedName>
        <fullName evidence="5">Aldehyde-activating protein</fullName>
    </submittedName>
</protein>
<dbReference type="Pfam" id="PF04828">
    <property type="entry name" value="GFA"/>
    <property type="match status" value="1"/>
</dbReference>
<dbReference type="PROSITE" id="PS51891">
    <property type="entry name" value="CENP_V_GFA"/>
    <property type="match status" value="1"/>
</dbReference>
<gene>
    <name evidence="5" type="ORF">DKW60_23205</name>
</gene>
<organism evidence="5 6">
    <name type="scientific">Leucothrix pacifica</name>
    <dbReference type="NCBI Taxonomy" id="1247513"/>
    <lineage>
        <taxon>Bacteria</taxon>
        <taxon>Pseudomonadati</taxon>
        <taxon>Pseudomonadota</taxon>
        <taxon>Gammaproteobacteria</taxon>
        <taxon>Thiotrichales</taxon>
        <taxon>Thiotrichaceae</taxon>
        <taxon>Leucothrix</taxon>
    </lineage>
</organism>
<keyword evidence="6" id="KW-1185">Reference proteome</keyword>
<dbReference type="GO" id="GO:0046872">
    <property type="term" value="F:metal ion binding"/>
    <property type="evidence" value="ECO:0007669"/>
    <property type="project" value="UniProtKB-KW"/>
</dbReference>
<dbReference type="EMBL" id="QGKM01000131">
    <property type="protein sequence ID" value="PWQ92047.1"/>
    <property type="molecule type" value="Genomic_DNA"/>
</dbReference>
<dbReference type="Proteomes" id="UP000245539">
    <property type="component" value="Unassembled WGS sequence"/>
</dbReference>
<proteinExistence type="inferred from homology"/>
<dbReference type="AlphaFoldDB" id="A0A317C117"/>
<reference evidence="5 6" key="1">
    <citation type="submission" date="2018-05" db="EMBL/GenBank/DDBJ databases">
        <title>Leucothrix arctica sp. nov., isolated from Arctic seawater.</title>
        <authorList>
            <person name="Choi A."/>
            <person name="Baek K."/>
        </authorList>
    </citation>
    <scope>NUCLEOTIDE SEQUENCE [LARGE SCALE GENOMIC DNA]</scope>
    <source>
        <strain evidence="5 6">JCM 18388</strain>
    </source>
</reference>
<accession>A0A317C117</accession>
<evidence type="ECO:0000256" key="3">
    <source>
        <dbReference type="ARBA" id="ARBA00022833"/>
    </source>
</evidence>
<sequence length="38" mass="4174">MPATGGCICGGVRYQVSDRSRLRQVVACHCDQCRRFSG</sequence>
<evidence type="ECO:0000313" key="5">
    <source>
        <dbReference type="EMBL" id="PWQ92047.1"/>
    </source>
</evidence>
<dbReference type="GO" id="GO:0016846">
    <property type="term" value="F:carbon-sulfur lyase activity"/>
    <property type="evidence" value="ECO:0007669"/>
    <property type="project" value="InterPro"/>
</dbReference>
<dbReference type="InterPro" id="IPR011057">
    <property type="entry name" value="Mss4-like_sf"/>
</dbReference>
<evidence type="ECO:0000256" key="1">
    <source>
        <dbReference type="ARBA" id="ARBA00005495"/>
    </source>
</evidence>
<evidence type="ECO:0000259" key="4">
    <source>
        <dbReference type="PROSITE" id="PS51891"/>
    </source>
</evidence>
<comment type="caution">
    <text evidence="5">The sequence shown here is derived from an EMBL/GenBank/DDBJ whole genome shotgun (WGS) entry which is preliminary data.</text>
</comment>
<evidence type="ECO:0000313" key="6">
    <source>
        <dbReference type="Proteomes" id="UP000245539"/>
    </source>
</evidence>
<feature type="non-terminal residue" evidence="5">
    <location>
        <position position="38"/>
    </location>
</feature>
<name>A0A317C117_9GAMM</name>
<dbReference type="InterPro" id="IPR006913">
    <property type="entry name" value="CENP-V/GFA"/>
</dbReference>
<dbReference type="Gene3D" id="3.90.1590.10">
    <property type="entry name" value="glutathione-dependent formaldehyde- activating enzyme (gfa)"/>
    <property type="match status" value="1"/>
</dbReference>